<dbReference type="Pfam" id="PF03404">
    <property type="entry name" value="Mo-co_dimer"/>
    <property type="match status" value="1"/>
</dbReference>
<dbReference type="Proteomes" id="UP001250932">
    <property type="component" value="Unassembled WGS sequence"/>
</dbReference>
<organism evidence="8 9">
    <name type="scientific">Candidatus Nitronereus thalassa</name>
    <dbReference type="NCBI Taxonomy" id="3020898"/>
    <lineage>
        <taxon>Bacteria</taxon>
        <taxon>Pseudomonadati</taxon>
        <taxon>Nitrospirota</taxon>
        <taxon>Nitrospiria</taxon>
        <taxon>Nitrospirales</taxon>
        <taxon>Nitrospiraceae</taxon>
        <taxon>Candidatus Nitronereus</taxon>
    </lineage>
</organism>
<dbReference type="GO" id="GO:0050310">
    <property type="term" value="F:sulfite dehydrogenase activity"/>
    <property type="evidence" value="ECO:0007669"/>
    <property type="project" value="UniProtKB-EC"/>
</dbReference>
<feature type="compositionally biased region" description="Basic and acidic residues" evidence="5">
    <location>
        <begin position="10"/>
        <end position="25"/>
    </location>
</feature>
<dbReference type="InterPro" id="IPR000572">
    <property type="entry name" value="OxRdtase_Mopterin-bd_dom"/>
</dbReference>
<dbReference type="Gene3D" id="2.60.40.650">
    <property type="match status" value="1"/>
</dbReference>
<evidence type="ECO:0000256" key="4">
    <source>
        <dbReference type="ARBA" id="ARBA00023002"/>
    </source>
</evidence>
<gene>
    <name evidence="8" type="primary">soxC</name>
    <name evidence="8" type="ORF">PPG34_16895</name>
</gene>
<dbReference type="NCBIfam" id="TIGR04555">
    <property type="entry name" value="sulfite_DH_soxC"/>
    <property type="match status" value="1"/>
</dbReference>
<keyword evidence="3" id="KW-0479">Metal-binding</keyword>
<sequence length="423" mass="47204">MSEQSLPMVADDRPEGTSRPKDPPNRRAFLLGASSLLGLTAASLLLTPRIGSTQEVPVDPTKVPGALASEYGTRSRFEQSQRLTKPQRSRTPLQDLYGIITPSALHFERHHNGVPLIDPSRHRLLVHGLVEHPMIFTMDELKRFPATSRIAFVECSGNSGKEWKGPKGTTVQEIHGLTSTSEWTGVRLSTVLQAAHLNPQATWMLAEGSDAAAMTRSVPLDRVMDEALLCYAQNGEPIRPEQGYPLRLLLPGWEGNTCIKWLRRLKLVDSPMMTREETSKYTDLMPDGTARQFTFDMEAKSVITNPSGGQQLTEKGFTEIRGLAWSGRGVITKVEVSLDGGKTWNAAELQTPILPKCHTRFRFAWEWNGQEAILQSRCMDETGYLQPTLKQLINVRGTNSYYHNNAIQSWKIDKDGHVHNVQA</sequence>
<dbReference type="SUPFAM" id="SSF81296">
    <property type="entry name" value="E set domains"/>
    <property type="match status" value="1"/>
</dbReference>
<dbReference type="Gene3D" id="3.90.420.10">
    <property type="entry name" value="Oxidoreductase, molybdopterin-binding domain"/>
    <property type="match status" value="1"/>
</dbReference>
<dbReference type="PANTHER" id="PTHR19372">
    <property type="entry name" value="SULFITE REDUCTASE"/>
    <property type="match status" value="1"/>
</dbReference>
<dbReference type="SUPFAM" id="SSF56524">
    <property type="entry name" value="Oxidoreductase molybdopterin-binding domain"/>
    <property type="match status" value="1"/>
</dbReference>
<accession>A0ABU3KBY8</accession>
<comment type="caution">
    <text evidence="8">The sequence shown here is derived from an EMBL/GenBank/DDBJ whole genome shotgun (WGS) entry which is preliminary data.</text>
</comment>
<evidence type="ECO:0000259" key="7">
    <source>
        <dbReference type="Pfam" id="PF03404"/>
    </source>
</evidence>
<evidence type="ECO:0000259" key="6">
    <source>
        <dbReference type="Pfam" id="PF00174"/>
    </source>
</evidence>
<evidence type="ECO:0000313" key="9">
    <source>
        <dbReference type="Proteomes" id="UP001250932"/>
    </source>
</evidence>
<evidence type="ECO:0000313" key="8">
    <source>
        <dbReference type="EMBL" id="MDT7044030.1"/>
    </source>
</evidence>
<dbReference type="InterPro" id="IPR036374">
    <property type="entry name" value="OxRdtase_Mopterin-bd_sf"/>
</dbReference>
<protein>
    <submittedName>
        <fullName evidence="8">Sulfite dehydrogenase</fullName>
        <ecNumber evidence="8">1.8.2.1</ecNumber>
    </submittedName>
</protein>
<keyword evidence="4 8" id="KW-0560">Oxidoreductase</keyword>
<comment type="cofactor">
    <cofactor evidence="1">
        <name>Mo-molybdopterin</name>
        <dbReference type="ChEBI" id="CHEBI:71302"/>
    </cofactor>
</comment>
<dbReference type="EMBL" id="JAQOUE010000002">
    <property type="protein sequence ID" value="MDT7044030.1"/>
    <property type="molecule type" value="Genomic_DNA"/>
</dbReference>
<keyword evidence="9" id="KW-1185">Reference proteome</keyword>
<evidence type="ECO:0000256" key="5">
    <source>
        <dbReference type="SAM" id="MobiDB-lite"/>
    </source>
</evidence>
<dbReference type="InterPro" id="IPR030835">
    <property type="entry name" value="Sulfite_DH_SoxC"/>
</dbReference>
<dbReference type="InterPro" id="IPR008335">
    <property type="entry name" value="Mopterin_OxRdtase_euk"/>
</dbReference>
<reference evidence="8 9" key="1">
    <citation type="journal article" date="2023" name="ISME J.">
        <title>Cultivation and genomic characterization of novel and ubiquitous marine nitrite-oxidizing bacteria from the Nitrospirales.</title>
        <authorList>
            <person name="Mueller A.J."/>
            <person name="Daebeler A."/>
            <person name="Herbold C.W."/>
            <person name="Kirkegaard R.H."/>
            <person name="Daims H."/>
        </authorList>
    </citation>
    <scope>NUCLEOTIDE SEQUENCE [LARGE SCALE GENOMIC DNA]</scope>
    <source>
        <strain evidence="8 9">EB</strain>
    </source>
</reference>
<evidence type="ECO:0000256" key="2">
    <source>
        <dbReference type="ARBA" id="ARBA00022505"/>
    </source>
</evidence>
<dbReference type="EC" id="1.8.2.1" evidence="8"/>
<dbReference type="PRINTS" id="PR00407">
    <property type="entry name" value="EUMOPTERIN"/>
</dbReference>
<dbReference type="Pfam" id="PF00174">
    <property type="entry name" value="Oxidored_molyb"/>
    <property type="match status" value="1"/>
</dbReference>
<evidence type="ECO:0000256" key="1">
    <source>
        <dbReference type="ARBA" id="ARBA00001924"/>
    </source>
</evidence>
<evidence type="ECO:0000256" key="3">
    <source>
        <dbReference type="ARBA" id="ARBA00022723"/>
    </source>
</evidence>
<keyword evidence="2" id="KW-0500">Molybdenum</keyword>
<feature type="region of interest" description="Disordered" evidence="5">
    <location>
        <begin position="1"/>
        <end position="27"/>
    </location>
</feature>
<dbReference type="PANTHER" id="PTHR19372:SF7">
    <property type="entry name" value="SULFITE OXIDASE, MITOCHONDRIAL"/>
    <property type="match status" value="1"/>
</dbReference>
<dbReference type="InterPro" id="IPR014756">
    <property type="entry name" value="Ig_E-set"/>
</dbReference>
<feature type="domain" description="Moybdenum cofactor oxidoreductase dimerisation" evidence="7">
    <location>
        <begin position="293"/>
        <end position="408"/>
    </location>
</feature>
<name>A0ABU3KBY8_9BACT</name>
<dbReference type="RefSeq" id="WP_313834616.1">
    <property type="nucleotide sequence ID" value="NZ_JAQOUE010000002.1"/>
</dbReference>
<dbReference type="InterPro" id="IPR005066">
    <property type="entry name" value="MoCF_OxRdtse_dimer"/>
</dbReference>
<proteinExistence type="predicted"/>
<feature type="domain" description="Oxidoreductase molybdopterin-binding" evidence="6">
    <location>
        <begin position="111"/>
        <end position="271"/>
    </location>
</feature>